<sequence length="58" mass="6655">MGWLYDDCKHCGEHYMTLLWPWASMGRWLVDLYKDTITIVTIGNMQAKCKKCGGTLNG</sequence>
<organism evidence="1">
    <name type="scientific">marine sediment metagenome</name>
    <dbReference type="NCBI Taxonomy" id="412755"/>
    <lineage>
        <taxon>unclassified sequences</taxon>
        <taxon>metagenomes</taxon>
        <taxon>ecological metagenomes</taxon>
    </lineage>
</organism>
<proteinExistence type="predicted"/>
<evidence type="ECO:0000313" key="1">
    <source>
        <dbReference type="EMBL" id="GAH17199.1"/>
    </source>
</evidence>
<gene>
    <name evidence="1" type="ORF">S01H4_53155</name>
</gene>
<accession>X1EJA3</accession>
<dbReference type="AlphaFoldDB" id="X1EJA3"/>
<protein>
    <submittedName>
        <fullName evidence="1">Uncharacterized protein</fullName>
    </submittedName>
</protein>
<dbReference type="EMBL" id="BART01030439">
    <property type="protein sequence ID" value="GAH17199.1"/>
    <property type="molecule type" value="Genomic_DNA"/>
</dbReference>
<reference evidence="1" key="1">
    <citation type="journal article" date="2014" name="Front. Microbiol.">
        <title>High frequency of phylogenetically diverse reductive dehalogenase-homologous genes in deep subseafloor sedimentary metagenomes.</title>
        <authorList>
            <person name="Kawai M."/>
            <person name="Futagami T."/>
            <person name="Toyoda A."/>
            <person name="Takaki Y."/>
            <person name="Nishi S."/>
            <person name="Hori S."/>
            <person name="Arai W."/>
            <person name="Tsubouchi T."/>
            <person name="Morono Y."/>
            <person name="Uchiyama I."/>
            <person name="Ito T."/>
            <person name="Fujiyama A."/>
            <person name="Inagaki F."/>
            <person name="Takami H."/>
        </authorList>
    </citation>
    <scope>NUCLEOTIDE SEQUENCE</scope>
    <source>
        <strain evidence="1">Expedition CK06-06</strain>
    </source>
</reference>
<name>X1EJA3_9ZZZZ</name>
<comment type="caution">
    <text evidence="1">The sequence shown here is derived from an EMBL/GenBank/DDBJ whole genome shotgun (WGS) entry which is preliminary data.</text>
</comment>